<reference evidence="2 5" key="2">
    <citation type="submission" date="2018-01" db="EMBL/GenBank/DDBJ databases">
        <title>Complete genome sequence of Caulobacter flavus RHGG3.</title>
        <authorList>
            <person name="Yang E."/>
        </authorList>
    </citation>
    <scope>NUCLEOTIDE SEQUENCE [LARGE SCALE GENOMIC DNA]</scope>
    <source>
        <strain evidence="2 5">RHGG3</strain>
    </source>
</reference>
<keyword evidence="5" id="KW-1185">Reference proteome</keyword>
<evidence type="ECO:0000313" key="3">
    <source>
        <dbReference type="EMBL" id="PLR21425.1"/>
    </source>
</evidence>
<name>A0A2N5D5S7_9CAUL</name>
<accession>A0A2N5D5S7</accession>
<reference evidence="3 4" key="1">
    <citation type="submission" date="2017-12" db="EMBL/GenBank/DDBJ databases">
        <title>The genome sequence of Caulobacter flavus CGMCC1 15093.</title>
        <authorList>
            <person name="Gao J."/>
            <person name="Mao X."/>
            <person name="Sun J."/>
        </authorList>
    </citation>
    <scope>NUCLEOTIDE SEQUENCE [LARGE SCALE GENOMIC DNA]</scope>
    <source>
        <strain evidence="3 4">CGMCC1 15093</strain>
    </source>
</reference>
<gene>
    <name evidence="2" type="ORF">C1707_07075</name>
    <name evidence="3" type="ORF">CFHF_00270</name>
</gene>
<proteinExistence type="predicted"/>
<sequence>MANDNGQDGGDDDRPPPAAGGARAAALVLPVETVRAVSTSRVTPPYFDPFAIVRDPRVFSLVRDLNGKALADIRVEDVTAKLIGQHFRDGRVKKIGDCTRRLSPERATQLLGELAYLYSCLYLQAELQGLPVRRYAESLIPGIERTMWKLAERCGLPPRDSARTVWIGQPAYSWTREPSERVFAAAVRGTASRLLHVAEQLEATERGRVSFENGAHSLTTAADALETWRLDLSRALRPGVTDRGLFRKFLAAYPVCGELFDGPSPVQLEGWQRVRESIGSLNSIRKFGRSPLLIQAASLAGLAPAEFRNPTRTQLRRRLDRLDDAARSGVEAVSTIVRIMNAFEDDASELFLERGAPPAASND</sequence>
<dbReference type="EMBL" id="CP026100">
    <property type="protein sequence ID" value="AYV46032.1"/>
    <property type="molecule type" value="Genomic_DNA"/>
</dbReference>
<dbReference type="Proteomes" id="UP000234483">
    <property type="component" value="Unassembled WGS sequence"/>
</dbReference>
<organism evidence="3 4">
    <name type="scientific">Caulobacter flavus</name>
    <dbReference type="NCBI Taxonomy" id="1679497"/>
    <lineage>
        <taxon>Bacteria</taxon>
        <taxon>Pseudomonadati</taxon>
        <taxon>Pseudomonadota</taxon>
        <taxon>Alphaproteobacteria</taxon>
        <taxon>Caulobacterales</taxon>
        <taxon>Caulobacteraceae</taxon>
        <taxon>Caulobacter</taxon>
    </lineage>
</organism>
<evidence type="ECO:0000256" key="1">
    <source>
        <dbReference type="SAM" id="MobiDB-lite"/>
    </source>
</evidence>
<feature type="region of interest" description="Disordered" evidence="1">
    <location>
        <begin position="1"/>
        <end position="22"/>
    </location>
</feature>
<protein>
    <submittedName>
        <fullName evidence="3">Uncharacterized protein</fullName>
    </submittedName>
</protein>
<evidence type="ECO:0000313" key="5">
    <source>
        <dbReference type="Proteomes" id="UP000281192"/>
    </source>
</evidence>
<evidence type="ECO:0000313" key="2">
    <source>
        <dbReference type="EMBL" id="AYV46032.1"/>
    </source>
</evidence>
<dbReference type="Proteomes" id="UP000281192">
    <property type="component" value="Chromosome"/>
</dbReference>
<dbReference type="AlphaFoldDB" id="A0A2N5D5S7"/>
<evidence type="ECO:0000313" key="4">
    <source>
        <dbReference type="Proteomes" id="UP000234483"/>
    </source>
</evidence>
<dbReference type="EMBL" id="PJRQ01000002">
    <property type="protein sequence ID" value="PLR21425.1"/>
    <property type="molecule type" value="Genomic_DNA"/>
</dbReference>
<dbReference type="KEGG" id="cfh:C1707_07075"/>